<feature type="compositionally biased region" description="Polar residues" evidence="12">
    <location>
        <begin position="30"/>
        <end position="45"/>
    </location>
</feature>
<keyword evidence="4 11" id="KW-0863">Zinc-finger</keyword>
<dbReference type="GO" id="GO:0000978">
    <property type="term" value="F:RNA polymerase II cis-regulatory region sequence-specific DNA binding"/>
    <property type="evidence" value="ECO:0007669"/>
    <property type="project" value="TreeGrafter"/>
</dbReference>
<keyword evidence="15" id="KW-1185">Reference proteome</keyword>
<proteinExistence type="inferred from homology"/>
<dbReference type="GO" id="GO:2000177">
    <property type="term" value="P:regulation of neural precursor cell proliferation"/>
    <property type="evidence" value="ECO:0007669"/>
    <property type="project" value="UniProtKB-ARBA"/>
</dbReference>
<dbReference type="FunFam" id="3.30.160.60:FF:000322">
    <property type="entry name" value="GDNF-inducible zinc finger protein 1"/>
    <property type="match status" value="1"/>
</dbReference>
<comment type="similarity">
    <text evidence="10">Belongs to the snail C2H2-type zinc-finger protein family.</text>
</comment>
<accession>A0A8K0CZJ3</accession>
<dbReference type="GO" id="GO:0000981">
    <property type="term" value="F:DNA-binding transcription factor activity, RNA polymerase II-specific"/>
    <property type="evidence" value="ECO:0007669"/>
    <property type="project" value="TreeGrafter"/>
</dbReference>
<name>A0A8K0CZJ3_IGNLU</name>
<feature type="region of interest" description="Disordered" evidence="12">
    <location>
        <begin position="1"/>
        <end position="45"/>
    </location>
</feature>
<evidence type="ECO:0000256" key="7">
    <source>
        <dbReference type="ARBA" id="ARBA00023125"/>
    </source>
</evidence>
<dbReference type="PANTHER" id="PTHR24388:SF100">
    <property type="entry name" value="ZINC FINGER PROTEIN 423"/>
    <property type="match status" value="1"/>
</dbReference>
<feature type="domain" description="C2H2-type" evidence="13">
    <location>
        <begin position="161"/>
        <end position="188"/>
    </location>
</feature>
<comment type="caution">
    <text evidence="14">The sequence shown here is derived from an EMBL/GenBank/DDBJ whole genome shotgun (WGS) entry which is preliminary data.</text>
</comment>
<protein>
    <recommendedName>
        <fullName evidence="13">C2H2-type domain-containing protein</fullName>
    </recommendedName>
</protein>
<feature type="compositionally biased region" description="Polar residues" evidence="12">
    <location>
        <begin position="133"/>
        <end position="150"/>
    </location>
</feature>
<evidence type="ECO:0000256" key="11">
    <source>
        <dbReference type="PROSITE-ProRule" id="PRU00042"/>
    </source>
</evidence>
<dbReference type="InterPro" id="IPR050527">
    <property type="entry name" value="Snail/Krueppel_Znf"/>
</dbReference>
<evidence type="ECO:0000256" key="8">
    <source>
        <dbReference type="ARBA" id="ARBA00023163"/>
    </source>
</evidence>
<dbReference type="InterPro" id="IPR013087">
    <property type="entry name" value="Znf_C2H2_type"/>
</dbReference>
<dbReference type="GO" id="GO:0045944">
    <property type="term" value="P:positive regulation of transcription by RNA polymerase II"/>
    <property type="evidence" value="ECO:0007669"/>
    <property type="project" value="UniProtKB-ARBA"/>
</dbReference>
<dbReference type="PROSITE" id="PS00028">
    <property type="entry name" value="ZINC_FINGER_C2H2_1"/>
    <property type="match status" value="4"/>
</dbReference>
<keyword evidence="7" id="KW-0238">DNA-binding</keyword>
<evidence type="ECO:0000256" key="5">
    <source>
        <dbReference type="ARBA" id="ARBA00022833"/>
    </source>
</evidence>
<keyword evidence="8" id="KW-0804">Transcription</keyword>
<dbReference type="Proteomes" id="UP000801492">
    <property type="component" value="Unassembled WGS sequence"/>
</dbReference>
<feature type="domain" description="C2H2-type" evidence="13">
    <location>
        <begin position="246"/>
        <end position="273"/>
    </location>
</feature>
<feature type="region of interest" description="Disordered" evidence="12">
    <location>
        <begin position="398"/>
        <end position="419"/>
    </location>
</feature>
<dbReference type="InterPro" id="IPR036236">
    <property type="entry name" value="Znf_C2H2_sf"/>
</dbReference>
<dbReference type="FunFam" id="3.30.160.60:FF:000043">
    <property type="entry name" value="Scratch family zinc finger 2"/>
    <property type="match status" value="1"/>
</dbReference>
<evidence type="ECO:0000256" key="9">
    <source>
        <dbReference type="ARBA" id="ARBA00023242"/>
    </source>
</evidence>
<keyword evidence="2" id="KW-0479">Metal-binding</keyword>
<evidence type="ECO:0000256" key="3">
    <source>
        <dbReference type="ARBA" id="ARBA00022737"/>
    </source>
</evidence>
<feature type="region of interest" description="Disordered" evidence="12">
    <location>
        <begin position="127"/>
        <end position="154"/>
    </location>
</feature>
<feature type="compositionally biased region" description="Low complexity" evidence="12">
    <location>
        <begin position="76"/>
        <end position="100"/>
    </location>
</feature>
<keyword evidence="9" id="KW-0539">Nucleus</keyword>
<keyword evidence="3" id="KW-0677">Repeat</keyword>
<evidence type="ECO:0000313" key="15">
    <source>
        <dbReference type="Proteomes" id="UP000801492"/>
    </source>
</evidence>
<evidence type="ECO:0000256" key="1">
    <source>
        <dbReference type="ARBA" id="ARBA00004123"/>
    </source>
</evidence>
<sequence length="431" mass="48597">MPRAFLITHRRYNPEDMEHKELSPERTVSLAETKTPDLQLSDNSSECPDELYNLTKLAEVSLAAAAGQILDHPHLSTNSSNSSNNNNNNNNDTSTNNNNNQDEEFPYTYTHKLFDKSSRAMRPHLIKNEDSQKLPTESSNDNQSLAQQKVSEVLPSENHEHECADCGKRYSTSSNLARHRQTHRSPADKKARRCPHCDKLYVSMPAFSMHVRTHNQGCKCQYCGKCFSRPWLLQGHIRTHTGEKPFKCTICGKAFADKSNLRAHIQTHSNTKPHICGRCGKAFALKSYLYKHEESSCMRINGRHASREATPDKNIASPTPVIVSVNSRHTDSVIRSPERAFTSPDRPVRSPMLYRSTVISPNPERLLYSTFEHPSVILSASRFGTNIKLNSIMQEQPMDFSSTGRDPYDRQGFSQGNEHSPGYAISLAITV</sequence>
<gene>
    <name evidence="14" type="ORF">ILUMI_10882</name>
</gene>
<evidence type="ECO:0000256" key="6">
    <source>
        <dbReference type="ARBA" id="ARBA00023015"/>
    </source>
</evidence>
<feature type="region of interest" description="Disordered" evidence="12">
    <location>
        <begin position="73"/>
        <end position="104"/>
    </location>
</feature>
<dbReference type="PANTHER" id="PTHR24388">
    <property type="entry name" value="ZINC FINGER PROTEIN"/>
    <property type="match status" value="1"/>
</dbReference>
<dbReference type="AlphaFoldDB" id="A0A8K0CZJ3"/>
<dbReference type="GO" id="GO:0008270">
    <property type="term" value="F:zinc ion binding"/>
    <property type="evidence" value="ECO:0007669"/>
    <property type="project" value="UniProtKB-KW"/>
</dbReference>
<dbReference type="SUPFAM" id="SSF57667">
    <property type="entry name" value="beta-beta-alpha zinc fingers"/>
    <property type="match status" value="3"/>
</dbReference>
<evidence type="ECO:0000256" key="2">
    <source>
        <dbReference type="ARBA" id="ARBA00022723"/>
    </source>
</evidence>
<dbReference type="FunFam" id="3.30.160.60:FF:000207">
    <property type="entry name" value="zinc finger protein SNAI2"/>
    <property type="match status" value="1"/>
</dbReference>
<reference evidence="14" key="1">
    <citation type="submission" date="2019-08" db="EMBL/GenBank/DDBJ databases">
        <title>The genome of the North American firefly Photinus pyralis.</title>
        <authorList>
            <consortium name="Photinus pyralis genome working group"/>
            <person name="Fallon T.R."/>
            <person name="Sander Lower S.E."/>
            <person name="Weng J.-K."/>
        </authorList>
    </citation>
    <scope>NUCLEOTIDE SEQUENCE</scope>
    <source>
        <strain evidence="14">TRF0915ILg1</strain>
        <tissue evidence="14">Whole body</tissue>
    </source>
</reference>
<dbReference type="EMBL" id="VTPC01006060">
    <property type="protein sequence ID" value="KAF2895294.1"/>
    <property type="molecule type" value="Genomic_DNA"/>
</dbReference>
<keyword evidence="6" id="KW-0805">Transcription regulation</keyword>
<feature type="domain" description="C2H2-type" evidence="13">
    <location>
        <begin position="218"/>
        <end position="245"/>
    </location>
</feature>
<organism evidence="14 15">
    <name type="scientific">Ignelater luminosus</name>
    <name type="common">Cucubano</name>
    <name type="synonym">Pyrophorus luminosus</name>
    <dbReference type="NCBI Taxonomy" id="2038154"/>
    <lineage>
        <taxon>Eukaryota</taxon>
        <taxon>Metazoa</taxon>
        <taxon>Ecdysozoa</taxon>
        <taxon>Arthropoda</taxon>
        <taxon>Hexapoda</taxon>
        <taxon>Insecta</taxon>
        <taxon>Pterygota</taxon>
        <taxon>Neoptera</taxon>
        <taxon>Endopterygota</taxon>
        <taxon>Coleoptera</taxon>
        <taxon>Polyphaga</taxon>
        <taxon>Elateriformia</taxon>
        <taxon>Elateroidea</taxon>
        <taxon>Elateridae</taxon>
        <taxon>Agrypninae</taxon>
        <taxon>Pyrophorini</taxon>
        <taxon>Ignelater</taxon>
    </lineage>
</organism>
<dbReference type="PROSITE" id="PS50157">
    <property type="entry name" value="ZINC_FINGER_C2H2_2"/>
    <property type="match status" value="4"/>
</dbReference>
<dbReference type="GO" id="GO:0055059">
    <property type="term" value="P:asymmetric neuroblast division"/>
    <property type="evidence" value="ECO:0007669"/>
    <property type="project" value="UniProtKB-ARBA"/>
</dbReference>
<evidence type="ECO:0000256" key="12">
    <source>
        <dbReference type="SAM" id="MobiDB-lite"/>
    </source>
</evidence>
<feature type="domain" description="C2H2-type" evidence="13">
    <location>
        <begin position="274"/>
        <end position="309"/>
    </location>
</feature>
<evidence type="ECO:0000256" key="4">
    <source>
        <dbReference type="ARBA" id="ARBA00022771"/>
    </source>
</evidence>
<feature type="compositionally biased region" description="Basic and acidic residues" evidence="12">
    <location>
        <begin position="12"/>
        <end position="24"/>
    </location>
</feature>
<keyword evidence="5" id="KW-0862">Zinc</keyword>
<dbReference type="GO" id="GO:0007417">
    <property type="term" value="P:central nervous system development"/>
    <property type="evidence" value="ECO:0007669"/>
    <property type="project" value="UniProtKB-ARBA"/>
</dbReference>
<dbReference type="Pfam" id="PF00096">
    <property type="entry name" value="zf-C2H2"/>
    <property type="match status" value="3"/>
</dbReference>
<evidence type="ECO:0000259" key="13">
    <source>
        <dbReference type="PROSITE" id="PS50157"/>
    </source>
</evidence>
<dbReference type="Gene3D" id="3.30.160.60">
    <property type="entry name" value="Classic Zinc Finger"/>
    <property type="match status" value="4"/>
</dbReference>
<comment type="subcellular location">
    <subcellularLocation>
        <location evidence="1">Nucleus</location>
    </subcellularLocation>
</comment>
<dbReference type="FunFam" id="3.30.160.60:FF:000260">
    <property type="entry name" value="Spalt-like transcription factor 1"/>
    <property type="match status" value="1"/>
</dbReference>
<dbReference type="GO" id="GO:0005634">
    <property type="term" value="C:nucleus"/>
    <property type="evidence" value="ECO:0007669"/>
    <property type="project" value="UniProtKB-SubCell"/>
</dbReference>
<dbReference type="GO" id="GO:0060562">
    <property type="term" value="P:epithelial tube morphogenesis"/>
    <property type="evidence" value="ECO:0007669"/>
    <property type="project" value="UniProtKB-ARBA"/>
</dbReference>
<evidence type="ECO:0000256" key="10">
    <source>
        <dbReference type="ARBA" id="ARBA00037948"/>
    </source>
</evidence>
<dbReference type="SMART" id="SM00355">
    <property type="entry name" value="ZnF_C2H2"/>
    <property type="match status" value="5"/>
</dbReference>
<dbReference type="OrthoDB" id="5428132at2759"/>
<evidence type="ECO:0000313" key="14">
    <source>
        <dbReference type="EMBL" id="KAF2895294.1"/>
    </source>
</evidence>